<accession>A0AAW2EWE6</accession>
<comment type="caution">
    <text evidence="2">The sequence shown here is derived from an EMBL/GenBank/DDBJ whole genome shotgun (WGS) entry which is preliminary data.</text>
</comment>
<protein>
    <submittedName>
        <fullName evidence="2">Uncharacterized protein</fullName>
    </submittedName>
</protein>
<feature type="compositionally biased region" description="Basic and acidic residues" evidence="1">
    <location>
        <begin position="51"/>
        <end position="66"/>
    </location>
</feature>
<feature type="region of interest" description="Disordered" evidence="1">
    <location>
        <begin position="20"/>
        <end position="70"/>
    </location>
</feature>
<organism evidence="2 3">
    <name type="scientific">Cardiocondyla obscurior</name>
    <dbReference type="NCBI Taxonomy" id="286306"/>
    <lineage>
        <taxon>Eukaryota</taxon>
        <taxon>Metazoa</taxon>
        <taxon>Ecdysozoa</taxon>
        <taxon>Arthropoda</taxon>
        <taxon>Hexapoda</taxon>
        <taxon>Insecta</taxon>
        <taxon>Pterygota</taxon>
        <taxon>Neoptera</taxon>
        <taxon>Endopterygota</taxon>
        <taxon>Hymenoptera</taxon>
        <taxon>Apocrita</taxon>
        <taxon>Aculeata</taxon>
        <taxon>Formicoidea</taxon>
        <taxon>Formicidae</taxon>
        <taxon>Myrmicinae</taxon>
        <taxon>Cardiocondyla</taxon>
    </lineage>
</organism>
<gene>
    <name evidence="2" type="ORF">PUN28_015390</name>
</gene>
<dbReference type="EMBL" id="JADYXP020000017">
    <property type="protein sequence ID" value="KAL0106819.1"/>
    <property type="molecule type" value="Genomic_DNA"/>
</dbReference>
<evidence type="ECO:0000256" key="1">
    <source>
        <dbReference type="SAM" id="MobiDB-lite"/>
    </source>
</evidence>
<feature type="compositionally biased region" description="Basic and acidic residues" evidence="1">
    <location>
        <begin position="20"/>
        <end position="30"/>
    </location>
</feature>
<proteinExistence type="predicted"/>
<dbReference type="Proteomes" id="UP001430953">
    <property type="component" value="Unassembled WGS sequence"/>
</dbReference>
<name>A0AAW2EWE6_9HYME</name>
<keyword evidence="3" id="KW-1185">Reference proteome</keyword>
<dbReference type="AlphaFoldDB" id="A0AAW2EWE6"/>
<reference evidence="2 3" key="1">
    <citation type="submission" date="2023-03" db="EMBL/GenBank/DDBJ databases">
        <title>High recombination rates correlate with genetic variation in Cardiocondyla obscurior ants.</title>
        <authorList>
            <person name="Errbii M."/>
        </authorList>
    </citation>
    <scope>NUCLEOTIDE SEQUENCE [LARGE SCALE GENOMIC DNA]</scope>
    <source>
        <strain evidence="2">Alpha-2009</strain>
        <tissue evidence="2">Whole body</tissue>
    </source>
</reference>
<sequence length="103" mass="11628">MDLFGVPRKVKTKSGPVSIRDLHNLTRPDNTDNQASLRYAGHRGSTGCPRDPIRRDEVRSRRDPQSKEAATVATAVFRRALRKPRLVMVGEGEGEEETRWDSN</sequence>
<evidence type="ECO:0000313" key="2">
    <source>
        <dbReference type="EMBL" id="KAL0106819.1"/>
    </source>
</evidence>
<evidence type="ECO:0000313" key="3">
    <source>
        <dbReference type="Proteomes" id="UP001430953"/>
    </source>
</evidence>